<feature type="compositionally biased region" description="Basic and acidic residues" evidence="3">
    <location>
        <begin position="1"/>
        <end position="11"/>
    </location>
</feature>
<evidence type="ECO:0000256" key="1">
    <source>
        <dbReference type="ARBA" id="ARBA00022705"/>
    </source>
</evidence>
<dbReference type="InterPro" id="IPR036185">
    <property type="entry name" value="DNA_heli_DnaB-like_N_sf"/>
</dbReference>
<dbReference type="PANTHER" id="PTHR30153:SF2">
    <property type="entry name" value="REPLICATIVE DNA HELICASE"/>
    <property type="match status" value="1"/>
</dbReference>
<dbReference type="GO" id="GO:0005524">
    <property type="term" value="F:ATP binding"/>
    <property type="evidence" value="ECO:0007669"/>
    <property type="project" value="InterPro"/>
</dbReference>
<keyword evidence="5" id="KW-0547">Nucleotide-binding</keyword>
<evidence type="ECO:0000256" key="2">
    <source>
        <dbReference type="ARBA" id="ARBA00023125"/>
    </source>
</evidence>
<evidence type="ECO:0000259" key="4">
    <source>
        <dbReference type="Pfam" id="PF00772"/>
    </source>
</evidence>
<dbReference type="PANTHER" id="PTHR30153">
    <property type="entry name" value="REPLICATIVE DNA HELICASE DNAB"/>
    <property type="match status" value="1"/>
</dbReference>
<dbReference type="Pfam" id="PF13481">
    <property type="entry name" value="AAA_25"/>
    <property type="match status" value="1"/>
</dbReference>
<dbReference type="SUPFAM" id="SSF52540">
    <property type="entry name" value="P-loop containing nucleoside triphosphate hydrolases"/>
    <property type="match status" value="1"/>
</dbReference>
<feature type="region of interest" description="Disordered" evidence="3">
    <location>
        <begin position="1"/>
        <end position="23"/>
    </location>
</feature>
<dbReference type="Pfam" id="PF00772">
    <property type="entry name" value="DnaB"/>
    <property type="match status" value="1"/>
</dbReference>
<dbReference type="RefSeq" id="WP_126636285.1">
    <property type="nucleotide sequence ID" value="NZ_BIFH01000015.1"/>
</dbReference>
<dbReference type="GO" id="GO:0006260">
    <property type="term" value="P:DNA replication"/>
    <property type="evidence" value="ECO:0007669"/>
    <property type="project" value="UniProtKB-KW"/>
</dbReference>
<dbReference type="InterPro" id="IPR027417">
    <property type="entry name" value="P-loop_NTPase"/>
</dbReference>
<evidence type="ECO:0000313" key="6">
    <source>
        <dbReference type="Proteomes" id="UP000286931"/>
    </source>
</evidence>
<keyword evidence="6" id="KW-1185">Reference proteome</keyword>
<dbReference type="SUPFAM" id="SSF48024">
    <property type="entry name" value="N-terminal domain of DnaB helicase"/>
    <property type="match status" value="1"/>
</dbReference>
<dbReference type="Gene3D" id="1.10.860.10">
    <property type="entry name" value="DNAb Helicase, Chain A"/>
    <property type="match status" value="1"/>
</dbReference>
<accession>A0A401YHG3</accession>
<dbReference type="InterPro" id="IPR016136">
    <property type="entry name" value="DNA_helicase_N/primase_C"/>
</dbReference>
<proteinExistence type="predicted"/>
<gene>
    <name evidence="5" type="primary">dnaB</name>
    <name evidence="5" type="ORF">EHYA_01711</name>
</gene>
<dbReference type="AlphaFoldDB" id="A0A401YHG3"/>
<keyword evidence="2" id="KW-0238">DNA-binding</keyword>
<dbReference type="OrthoDB" id="5150132at2"/>
<keyword evidence="5" id="KW-0347">Helicase</keyword>
<dbReference type="GO" id="GO:0003677">
    <property type="term" value="F:DNA binding"/>
    <property type="evidence" value="ECO:0007669"/>
    <property type="project" value="UniProtKB-KW"/>
</dbReference>
<feature type="domain" description="DNA helicase DnaB-like N-terminal" evidence="4">
    <location>
        <begin position="23"/>
        <end position="123"/>
    </location>
</feature>
<keyword evidence="5" id="KW-0067">ATP-binding</keyword>
<dbReference type="EMBL" id="BIFH01000015">
    <property type="protein sequence ID" value="GCD94055.1"/>
    <property type="molecule type" value="Genomic_DNA"/>
</dbReference>
<comment type="caution">
    <text evidence="5">The sequence shown here is derived from an EMBL/GenBank/DDBJ whole genome shotgun (WGS) entry which is preliminary data.</text>
</comment>
<dbReference type="GO" id="GO:0005829">
    <property type="term" value="C:cytosol"/>
    <property type="evidence" value="ECO:0007669"/>
    <property type="project" value="TreeGrafter"/>
</dbReference>
<keyword evidence="5" id="KW-0378">Hydrolase</keyword>
<evidence type="ECO:0000256" key="3">
    <source>
        <dbReference type="SAM" id="MobiDB-lite"/>
    </source>
</evidence>
<name>A0A401YHG3_9ACTN</name>
<keyword evidence="1" id="KW-0235">DNA replication</keyword>
<dbReference type="GO" id="GO:0003678">
    <property type="term" value="F:DNA helicase activity"/>
    <property type="evidence" value="ECO:0007669"/>
    <property type="project" value="InterPro"/>
</dbReference>
<dbReference type="Proteomes" id="UP000286931">
    <property type="component" value="Unassembled WGS sequence"/>
</dbReference>
<dbReference type="Gene3D" id="3.40.50.300">
    <property type="entry name" value="P-loop containing nucleotide triphosphate hydrolases"/>
    <property type="match status" value="1"/>
</dbReference>
<evidence type="ECO:0000313" key="5">
    <source>
        <dbReference type="EMBL" id="GCD94055.1"/>
    </source>
</evidence>
<dbReference type="InterPro" id="IPR007693">
    <property type="entry name" value="DNA_helicase_DnaB-like_N"/>
</dbReference>
<protein>
    <submittedName>
        <fullName evidence="5">Replicative DNA helicase</fullName>
    </submittedName>
</protein>
<sequence>MIDVTDVHDFTPDGGDDATGRMQPHDLATEQAMLGACMIHRTAARDVLRAVARGDFYRDAHGDILAAIASLVDRGDPVDMLTVTAELQARGDLARVGGAPYIHTLAAAPPPHVNVDWYIRRVRSLALRRAVIAAGVDIAQRGYGTAGDPADVAEEAVTLTRAVRDRGRASEDAPTMDMHDFLSVADDEPDWVLPGYLERGDRVIWTASEGGGKSVLLRQLAVTAAAGVLPFGREPNILGPKKVLVLDCENSEAQSRRRYRSLMNTASAIHQPVKRGQLHIHCRPEGVDLTRADGRAWLMRRVEDVMPDVLVIGPIYQLHAGDPNSEEHARKVTIALTEARVTAGCALVMEAHAAKATGFGPRGLAPVGSSLWLRWPEFGMGLRPVEDATSAENDRARRVVPWRGARDERLWPRFLRGGWTSEGEWPWTPYTPIDADHHGRSETGALS</sequence>
<reference evidence="5 6" key="1">
    <citation type="submission" date="2018-12" db="EMBL/GenBank/DDBJ databases">
        <title>Draft genome sequence of Embleya hyalina NBRC 13850T.</title>
        <authorList>
            <person name="Komaki H."/>
            <person name="Hosoyama A."/>
            <person name="Kimura A."/>
            <person name="Ichikawa N."/>
            <person name="Tamura T."/>
        </authorList>
    </citation>
    <scope>NUCLEOTIDE SEQUENCE [LARGE SCALE GENOMIC DNA]</scope>
    <source>
        <strain evidence="5 6">NBRC 13850</strain>
    </source>
</reference>
<organism evidence="5 6">
    <name type="scientific">Embleya hyalina</name>
    <dbReference type="NCBI Taxonomy" id="516124"/>
    <lineage>
        <taxon>Bacteria</taxon>
        <taxon>Bacillati</taxon>
        <taxon>Actinomycetota</taxon>
        <taxon>Actinomycetes</taxon>
        <taxon>Kitasatosporales</taxon>
        <taxon>Streptomycetaceae</taxon>
        <taxon>Embleya</taxon>
    </lineage>
</organism>